<comment type="subcellular location">
    <subcellularLocation>
        <location evidence="1">Cell membrane</location>
        <topology evidence="1">Multi-pass membrane protein</topology>
    </subcellularLocation>
</comment>
<evidence type="ECO:0000256" key="4">
    <source>
        <dbReference type="ARBA" id="ARBA00022989"/>
    </source>
</evidence>
<dbReference type="PANTHER" id="PTHR30086:SF20">
    <property type="entry name" value="ARGININE EXPORTER PROTEIN ARGO-RELATED"/>
    <property type="match status" value="1"/>
</dbReference>
<dbReference type="PANTHER" id="PTHR30086">
    <property type="entry name" value="ARGININE EXPORTER PROTEIN ARGO"/>
    <property type="match status" value="1"/>
</dbReference>
<accession>A0AA42CTB9</accession>
<gene>
    <name evidence="7" type="ORF">OQ287_04425</name>
</gene>
<feature type="transmembrane region" description="Helical" evidence="6">
    <location>
        <begin position="187"/>
        <end position="207"/>
    </location>
</feature>
<name>A0AA42CTB9_9GAMM</name>
<evidence type="ECO:0000256" key="5">
    <source>
        <dbReference type="ARBA" id="ARBA00023136"/>
    </source>
</evidence>
<evidence type="ECO:0000256" key="3">
    <source>
        <dbReference type="ARBA" id="ARBA00022692"/>
    </source>
</evidence>
<dbReference type="EMBL" id="JAPIVE010000001">
    <property type="protein sequence ID" value="MCX2523477.1"/>
    <property type="molecule type" value="Genomic_DNA"/>
</dbReference>
<keyword evidence="3 6" id="KW-0812">Transmembrane</keyword>
<dbReference type="RefSeq" id="WP_250937004.1">
    <property type="nucleotide sequence ID" value="NZ_JAMLJK010000001.1"/>
</dbReference>
<reference evidence="7" key="1">
    <citation type="submission" date="2022-11" db="EMBL/GenBank/DDBJ databases">
        <title>Larsenimonas rhizosphaerae sp. nov., isolated from a tidal mudflat.</title>
        <authorList>
            <person name="Lee S.D."/>
            <person name="Kim I.S."/>
        </authorList>
    </citation>
    <scope>NUCLEOTIDE SEQUENCE</scope>
    <source>
        <strain evidence="7">GH2-1</strain>
    </source>
</reference>
<feature type="transmembrane region" description="Helical" evidence="6">
    <location>
        <begin position="41"/>
        <end position="63"/>
    </location>
</feature>
<feature type="transmembrane region" description="Helical" evidence="6">
    <location>
        <begin position="6"/>
        <end position="29"/>
    </location>
</feature>
<dbReference type="GO" id="GO:0005886">
    <property type="term" value="C:plasma membrane"/>
    <property type="evidence" value="ECO:0007669"/>
    <property type="project" value="UniProtKB-SubCell"/>
</dbReference>
<feature type="transmembrane region" description="Helical" evidence="6">
    <location>
        <begin position="69"/>
        <end position="89"/>
    </location>
</feature>
<evidence type="ECO:0000256" key="1">
    <source>
        <dbReference type="ARBA" id="ARBA00004651"/>
    </source>
</evidence>
<keyword evidence="2" id="KW-1003">Cell membrane</keyword>
<keyword evidence="8" id="KW-1185">Reference proteome</keyword>
<dbReference type="GO" id="GO:0015171">
    <property type="term" value="F:amino acid transmembrane transporter activity"/>
    <property type="evidence" value="ECO:0007669"/>
    <property type="project" value="TreeGrafter"/>
</dbReference>
<evidence type="ECO:0000256" key="6">
    <source>
        <dbReference type="SAM" id="Phobius"/>
    </source>
</evidence>
<organism evidence="7 8">
    <name type="scientific">Larsenimonas rhizosphaerae</name>
    <dbReference type="NCBI Taxonomy" id="2944682"/>
    <lineage>
        <taxon>Bacteria</taxon>
        <taxon>Pseudomonadati</taxon>
        <taxon>Pseudomonadota</taxon>
        <taxon>Gammaproteobacteria</taxon>
        <taxon>Oceanospirillales</taxon>
        <taxon>Halomonadaceae</taxon>
        <taxon>Larsenimonas</taxon>
    </lineage>
</organism>
<feature type="transmembrane region" description="Helical" evidence="6">
    <location>
        <begin position="146"/>
        <end position="175"/>
    </location>
</feature>
<dbReference type="Pfam" id="PF01810">
    <property type="entry name" value="LysE"/>
    <property type="match status" value="1"/>
</dbReference>
<dbReference type="Proteomes" id="UP001165678">
    <property type="component" value="Unassembled WGS sequence"/>
</dbReference>
<feature type="transmembrane region" description="Helical" evidence="6">
    <location>
        <begin position="110"/>
        <end position="134"/>
    </location>
</feature>
<keyword evidence="4 6" id="KW-1133">Transmembrane helix</keyword>
<keyword evidence="5 6" id="KW-0472">Membrane</keyword>
<evidence type="ECO:0000313" key="7">
    <source>
        <dbReference type="EMBL" id="MCX2523477.1"/>
    </source>
</evidence>
<proteinExistence type="predicted"/>
<evidence type="ECO:0000313" key="8">
    <source>
        <dbReference type="Proteomes" id="UP001165678"/>
    </source>
</evidence>
<dbReference type="InterPro" id="IPR001123">
    <property type="entry name" value="LeuE-type"/>
</dbReference>
<dbReference type="AlphaFoldDB" id="A0AA42CTB9"/>
<protein>
    <submittedName>
        <fullName evidence="7">LysE family translocator</fullName>
    </submittedName>
</protein>
<sequence>MLNIAQLFSYMSALAIAAAIPGPGMTALVARSVGGGILPGFALLLGIVCGDILYLTLAVFGLAVMVNNFASFFLMVRIASSAYLLWLAWQFWKYEPEVLDANPSMNLKSLGASWVAGLGITIGNPKTIAFYLALVPIVISLEDVTVFTWGVVLVPVTAGVLGLVGSIFILGAARARNILGSVNAQRIVFRTAAMIMFLAAMSMVVNFL</sequence>
<evidence type="ECO:0000256" key="2">
    <source>
        <dbReference type="ARBA" id="ARBA00022475"/>
    </source>
</evidence>
<comment type="caution">
    <text evidence="7">The sequence shown here is derived from an EMBL/GenBank/DDBJ whole genome shotgun (WGS) entry which is preliminary data.</text>
</comment>